<accession>A0AAD9JCD1</accession>
<keyword evidence="2" id="KW-1185">Reference proteome</keyword>
<dbReference type="Proteomes" id="UP001208570">
    <property type="component" value="Unassembled WGS sequence"/>
</dbReference>
<dbReference type="EMBL" id="JAODUP010000403">
    <property type="protein sequence ID" value="KAK2150483.1"/>
    <property type="molecule type" value="Genomic_DNA"/>
</dbReference>
<reference evidence="1" key="1">
    <citation type="journal article" date="2023" name="Mol. Biol. Evol.">
        <title>Third-Generation Sequencing Reveals the Adaptive Role of the Epigenome in Three Deep-Sea Polychaetes.</title>
        <authorList>
            <person name="Perez M."/>
            <person name="Aroh O."/>
            <person name="Sun Y."/>
            <person name="Lan Y."/>
            <person name="Juniper S.K."/>
            <person name="Young C.R."/>
            <person name="Angers B."/>
            <person name="Qian P.Y."/>
        </authorList>
    </citation>
    <scope>NUCLEOTIDE SEQUENCE</scope>
    <source>
        <strain evidence="1">P08H-3</strain>
    </source>
</reference>
<gene>
    <name evidence="1" type="ORF">LSH36_403g01006</name>
</gene>
<sequence length="144" mass="16614">MALLSKSMADLLGKWIRQVSPLGLYDINWLHYKSTASSHIEVLKYNAYKYSVEDTGETVIVFVYCDRFIDSYRKVTTQFQYGDMLGRSFLVLHDKRLYQPPQQSFTDTDIVELSEAGSGYNGQADVRRFGQLQELKDFDDSVDD</sequence>
<evidence type="ECO:0000313" key="1">
    <source>
        <dbReference type="EMBL" id="KAK2150483.1"/>
    </source>
</evidence>
<dbReference type="AlphaFoldDB" id="A0AAD9JCD1"/>
<name>A0AAD9JCD1_9ANNE</name>
<protein>
    <submittedName>
        <fullName evidence="1">Uncharacterized protein</fullName>
    </submittedName>
</protein>
<comment type="caution">
    <text evidence="1">The sequence shown here is derived from an EMBL/GenBank/DDBJ whole genome shotgun (WGS) entry which is preliminary data.</text>
</comment>
<proteinExistence type="predicted"/>
<organism evidence="1 2">
    <name type="scientific">Paralvinella palmiformis</name>
    <dbReference type="NCBI Taxonomy" id="53620"/>
    <lineage>
        <taxon>Eukaryota</taxon>
        <taxon>Metazoa</taxon>
        <taxon>Spiralia</taxon>
        <taxon>Lophotrochozoa</taxon>
        <taxon>Annelida</taxon>
        <taxon>Polychaeta</taxon>
        <taxon>Sedentaria</taxon>
        <taxon>Canalipalpata</taxon>
        <taxon>Terebellida</taxon>
        <taxon>Terebelliformia</taxon>
        <taxon>Alvinellidae</taxon>
        <taxon>Paralvinella</taxon>
    </lineage>
</organism>
<evidence type="ECO:0000313" key="2">
    <source>
        <dbReference type="Proteomes" id="UP001208570"/>
    </source>
</evidence>